<keyword evidence="2" id="KW-1185">Reference proteome</keyword>
<accession>A0A7J9CQQ4</accession>
<evidence type="ECO:0008006" key="3">
    <source>
        <dbReference type="Google" id="ProtNLM"/>
    </source>
</evidence>
<evidence type="ECO:0000313" key="1">
    <source>
        <dbReference type="EMBL" id="MBA0750668.1"/>
    </source>
</evidence>
<dbReference type="Pfam" id="PF14223">
    <property type="entry name" value="Retrotran_gag_2"/>
    <property type="match status" value="1"/>
</dbReference>
<reference evidence="1 2" key="1">
    <citation type="journal article" date="2019" name="Genome Biol. Evol.">
        <title>Insights into the evolution of the New World diploid cottons (Gossypium, subgenus Houzingenia) based on genome sequencing.</title>
        <authorList>
            <person name="Grover C.E."/>
            <person name="Arick M.A. 2nd"/>
            <person name="Thrash A."/>
            <person name="Conover J.L."/>
            <person name="Sanders W.S."/>
            <person name="Peterson D.G."/>
            <person name="Frelichowski J.E."/>
            <person name="Scheffler J.A."/>
            <person name="Scheffler B.E."/>
            <person name="Wendel J.F."/>
        </authorList>
    </citation>
    <scope>NUCLEOTIDE SEQUENCE [LARGE SCALE GENOMIC DNA]</scope>
    <source>
        <strain evidence="1">5</strain>
        <tissue evidence="1">Leaf</tissue>
    </source>
</reference>
<proteinExistence type="predicted"/>
<dbReference type="Proteomes" id="UP000593579">
    <property type="component" value="Unassembled WGS sequence"/>
</dbReference>
<evidence type="ECO:0000313" key="2">
    <source>
        <dbReference type="Proteomes" id="UP000593579"/>
    </source>
</evidence>
<dbReference type="AlphaFoldDB" id="A0A7J9CQQ4"/>
<dbReference type="EMBL" id="JABEZY010000012">
    <property type="protein sequence ID" value="MBA0750668.1"/>
    <property type="molecule type" value="Genomic_DNA"/>
</dbReference>
<sequence>MPRDNVLQEVLKEKITFALWKKLEALYMTKSLANRLILKQHIYTFRMAKGKSIITHISLFFTLLNNLKNLKADTSDKDQAMLLYSLSSSYKTFRET</sequence>
<gene>
    <name evidence="1" type="ORF">Gogos_002071</name>
</gene>
<name>A0A7J9CQQ4_GOSGO</name>
<dbReference type="OrthoDB" id="988515at2759"/>
<organism evidence="1 2">
    <name type="scientific">Gossypium gossypioides</name>
    <name type="common">Mexican cotton</name>
    <name type="synonym">Selera gossypioides</name>
    <dbReference type="NCBI Taxonomy" id="34282"/>
    <lineage>
        <taxon>Eukaryota</taxon>
        <taxon>Viridiplantae</taxon>
        <taxon>Streptophyta</taxon>
        <taxon>Embryophyta</taxon>
        <taxon>Tracheophyta</taxon>
        <taxon>Spermatophyta</taxon>
        <taxon>Magnoliopsida</taxon>
        <taxon>eudicotyledons</taxon>
        <taxon>Gunneridae</taxon>
        <taxon>Pentapetalae</taxon>
        <taxon>rosids</taxon>
        <taxon>malvids</taxon>
        <taxon>Malvales</taxon>
        <taxon>Malvaceae</taxon>
        <taxon>Malvoideae</taxon>
        <taxon>Gossypium</taxon>
    </lineage>
</organism>
<protein>
    <recommendedName>
        <fullName evidence="3">Reverse transcriptase Ty1/copia-type domain-containing protein</fullName>
    </recommendedName>
</protein>
<comment type="caution">
    <text evidence="1">The sequence shown here is derived from an EMBL/GenBank/DDBJ whole genome shotgun (WGS) entry which is preliminary data.</text>
</comment>